<dbReference type="Proteomes" id="UP000245728">
    <property type="component" value="Chromosome"/>
</dbReference>
<feature type="coiled-coil region" evidence="2">
    <location>
        <begin position="153"/>
        <end position="180"/>
    </location>
</feature>
<dbReference type="GO" id="GO:0015562">
    <property type="term" value="F:efflux transmembrane transporter activity"/>
    <property type="evidence" value="ECO:0007669"/>
    <property type="project" value="TreeGrafter"/>
</dbReference>
<dbReference type="Gene3D" id="2.40.50.100">
    <property type="match status" value="1"/>
</dbReference>
<gene>
    <name evidence="4" type="ORF">HMF8227_01996</name>
</gene>
<dbReference type="InterPro" id="IPR006143">
    <property type="entry name" value="RND_pump_MFP"/>
</dbReference>
<dbReference type="GO" id="GO:1990281">
    <property type="term" value="C:efflux pump complex"/>
    <property type="evidence" value="ECO:0007669"/>
    <property type="project" value="TreeGrafter"/>
</dbReference>
<dbReference type="NCBIfam" id="TIGR01730">
    <property type="entry name" value="RND_mfp"/>
    <property type="match status" value="1"/>
</dbReference>
<proteinExistence type="inferred from homology"/>
<comment type="similarity">
    <text evidence="1">Belongs to the membrane fusion protein (MFP) (TC 8.A.1) family.</text>
</comment>
<evidence type="ECO:0000259" key="3">
    <source>
        <dbReference type="Pfam" id="PF25954"/>
    </source>
</evidence>
<keyword evidence="2" id="KW-0175">Coiled coil</keyword>
<name>A0A2S2E474_9ALTE</name>
<protein>
    <recommendedName>
        <fullName evidence="3">CusB-like beta-barrel domain-containing protein</fullName>
    </recommendedName>
</protein>
<keyword evidence="5" id="KW-1185">Reference proteome</keyword>
<dbReference type="Gene3D" id="1.10.287.470">
    <property type="entry name" value="Helix hairpin bin"/>
    <property type="match status" value="1"/>
</dbReference>
<feature type="domain" description="CusB-like beta-barrel" evidence="3">
    <location>
        <begin position="221"/>
        <end position="278"/>
    </location>
</feature>
<dbReference type="Gene3D" id="2.40.420.20">
    <property type="match status" value="1"/>
</dbReference>
<dbReference type="AlphaFoldDB" id="A0A2S2E474"/>
<evidence type="ECO:0000313" key="4">
    <source>
        <dbReference type="EMBL" id="AWL12466.1"/>
    </source>
</evidence>
<dbReference type="KEGG" id="salh:HMF8227_01996"/>
<dbReference type="SUPFAM" id="SSF111369">
    <property type="entry name" value="HlyD-like secretion proteins"/>
    <property type="match status" value="1"/>
</dbReference>
<dbReference type="Gene3D" id="2.40.30.170">
    <property type="match status" value="1"/>
</dbReference>
<dbReference type="OrthoDB" id="266524at2"/>
<evidence type="ECO:0000313" key="5">
    <source>
        <dbReference type="Proteomes" id="UP000245728"/>
    </source>
</evidence>
<evidence type="ECO:0000256" key="1">
    <source>
        <dbReference type="ARBA" id="ARBA00009477"/>
    </source>
</evidence>
<dbReference type="RefSeq" id="WP_109340038.1">
    <property type="nucleotide sequence ID" value="NZ_CP029347.1"/>
</dbReference>
<dbReference type="Pfam" id="PF25954">
    <property type="entry name" value="Beta-barrel_RND_2"/>
    <property type="match status" value="1"/>
</dbReference>
<evidence type="ECO:0000256" key="2">
    <source>
        <dbReference type="SAM" id="Coils"/>
    </source>
</evidence>
<organism evidence="4 5">
    <name type="scientific">Saliniradius amylolyticus</name>
    <dbReference type="NCBI Taxonomy" id="2183582"/>
    <lineage>
        <taxon>Bacteria</taxon>
        <taxon>Pseudomonadati</taxon>
        <taxon>Pseudomonadota</taxon>
        <taxon>Gammaproteobacteria</taxon>
        <taxon>Alteromonadales</taxon>
        <taxon>Alteromonadaceae</taxon>
        <taxon>Saliniradius</taxon>
    </lineage>
</organism>
<dbReference type="InterPro" id="IPR058792">
    <property type="entry name" value="Beta-barrel_RND_2"/>
</dbReference>
<dbReference type="EMBL" id="CP029347">
    <property type="protein sequence ID" value="AWL12466.1"/>
    <property type="molecule type" value="Genomic_DNA"/>
</dbReference>
<dbReference type="PANTHER" id="PTHR30469">
    <property type="entry name" value="MULTIDRUG RESISTANCE PROTEIN MDTA"/>
    <property type="match status" value="1"/>
</dbReference>
<reference evidence="4 5" key="1">
    <citation type="submission" date="2018-05" db="EMBL/GenBank/DDBJ databases">
        <title>Salinimonas sp. HMF8227 Genome sequencing and assembly.</title>
        <authorList>
            <person name="Kang H."/>
            <person name="Kang J."/>
            <person name="Cha I."/>
            <person name="Kim H."/>
            <person name="Joh K."/>
        </authorList>
    </citation>
    <scope>NUCLEOTIDE SEQUENCE [LARGE SCALE GENOMIC DNA]</scope>
    <source>
        <strain evidence="4 5">HMF8227</strain>
    </source>
</reference>
<dbReference type="PANTHER" id="PTHR30469:SF15">
    <property type="entry name" value="HLYD FAMILY OF SECRETION PROTEINS"/>
    <property type="match status" value="1"/>
</dbReference>
<accession>A0A2S2E474</accession>
<sequence length="377" mass="41587">MKKWLIGIVILLAVPLWLWQRQSPLKVQTYRVNTGLVSHTVVNNRAGEIEACRRARLSFPIGGQIESVTVRAGDIVKGGQLLLALYNDDIQAQLAQAQAALDQSQLQRRRLCLLAERDQREATRLKRLMAQGLTSEEQVDVAESNARASQLACEAAQGSINQAQATIELYQAQLSKTQLTAPFPGTVAEVNGEVGEFATPSPPGIPTLPVVDLIDDSCYYVTAPIDEVDAAQIHLDMPVTVHIDAFRNTTLKARVRRIAPYVFAQQRQARTVEVEAKLTQPPPFPLLVGYSADMEILIEARTEVLRIPTPAIFNEDQVYRVVDGEIQVAKIQQGLSNWRYTEITEGLRSGDMIVLDTSVPLEAGMAVIPLSEQESTQ</sequence>